<dbReference type="AlphaFoldDB" id="A0A852Q1T1"/>
<dbReference type="GO" id="GO:0009986">
    <property type="term" value="C:cell surface"/>
    <property type="evidence" value="ECO:0007669"/>
    <property type="project" value="UniProtKB-SubCell"/>
</dbReference>
<gene>
    <name evidence="16" type="ORF">HZI69_05535</name>
</gene>
<feature type="domain" description="Trimeric autotransporter adhesin YadA-like stalk" evidence="15">
    <location>
        <begin position="493"/>
        <end position="533"/>
    </location>
</feature>
<dbReference type="Proteomes" id="UP000590599">
    <property type="component" value="Unassembled WGS sequence"/>
</dbReference>
<protein>
    <submittedName>
        <fullName evidence="16">YadA-like family protein</fullName>
    </submittedName>
</protein>
<dbReference type="Pfam" id="PF05662">
    <property type="entry name" value="YadA_stalk"/>
    <property type="match status" value="4"/>
</dbReference>
<dbReference type="CDD" id="cd12820">
    <property type="entry name" value="LbR_YadA-like"/>
    <property type="match status" value="2"/>
</dbReference>
<dbReference type="InterPro" id="IPR008635">
    <property type="entry name" value="Coiled_stalk_dom"/>
</dbReference>
<feature type="domain" description="Trimeric autotransporter adhesin YadA-like head" evidence="14">
    <location>
        <begin position="701"/>
        <end position="726"/>
    </location>
</feature>
<dbReference type="SUPFAM" id="SSF101967">
    <property type="entry name" value="Adhesin YadA, collagen-binding domain"/>
    <property type="match status" value="4"/>
</dbReference>
<dbReference type="InterPro" id="IPR008640">
    <property type="entry name" value="Adhesin_Head_dom"/>
</dbReference>
<dbReference type="Gene3D" id="2.150.10.10">
    <property type="entry name" value="Serralysin-like metalloprotease, C-terminal"/>
    <property type="match status" value="5"/>
</dbReference>
<feature type="domain" description="Trimeric autotransporter adhesin YadA-like head" evidence="14">
    <location>
        <begin position="594"/>
        <end position="619"/>
    </location>
</feature>
<feature type="domain" description="Trimeric autotransporter adhesin YadA-like stalk" evidence="15">
    <location>
        <begin position="847"/>
        <end position="872"/>
    </location>
</feature>
<feature type="domain" description="Trimeric autotransporter adhesin YadA-like head" evidence="14">
    <location>
        <begin position="263"/>
        <end position="285"/>
    </location>
</feature>
<comment type="caution">
    <text evidence="16">The sequence shown here is derived from an EMBL/GenBank/DDBJ whole genome shotgun (WGS) entry which is preliminary data.</text>
</comment>
<feature type="domain" description="Trimeric autotransporter adhesin YadA-like head" evidence="14">
    <location>
        <begin position="628"/>
        <end position="647"/>
    </location>
</feature>
<dbReference type="Pfam" id="PF03895">
    <property type="entry name" value="YadA_anchor"/>
    <property type="match status" value="1"/>
</dbReference>
<feature type="coiled-coil region" evidence="11">
    <location>
        <begin position="753"/>
        <end position="821"/>
    </location>
</feature>
<evidence type="ECO:0000256" key="1">
    <source>
        <dbReference type="ARBA" id="ARBA00004241"/>
    </source>
</evidence>
<dbReference type="Gene3D" id="2.20.70.140">
    <property type="match status" value="1"/>
</dbReference>
<feature type="domain" description="Trimeric autotransporter adhesin YadA-like head" evidence="14">
    <location>
        <begin position="223"/>
        <end position="246"/>
    </location>
</feature>
<feature type="domain" description="Trimeric autotransporter adhesin YadA-like stalk" evidence="15">
    <location>
        <begin position="1038"/>
        <end position="1071"/>
    </location>
</feature>
<feature type="compositionally biased region" description="Basic and acidic residues" evidence="12">
    <location>
        <begin position="932"/>
        <end position="954"/>
    </location>
</feature>
<evidence type="ECO:0000313" key="17">
    <source>
        <dbReference type="Proteomes" id="UP000590599"/>
    </source>
</evidence>
<dbReference type="InterPro" id="IPR011049">
    <property type="entry name" value="Serralysin-like_metalloprot_C"/>
</dbReference>
<comment type="similarity">
    <text evidence="3">Belongs to the autotransporter-2 (AT-2) (TC 1.B.40) family.</text>
</comment>
<dbReference type="Gene3D" id="3.30.1300.30">
    <property type="entry name" value="GSPII I/J protein-like"/>
    <property type="match status" value="1"/>
</dbReference>
<evidence type="ECO:0000259" key="15">
    <source>
        <dbReference type="Pfam" id="PF05662"/>
    </source>
</evidence>
<dbReference type="EMBL" id="JACBKA010000008">
    <property type="protein sequence ID" value="NYA27299.1"/>
    <property type="molecule type" value="Genomic_DNA"/>
</dbReference>
<evidence type="ECO:0000256" key="7">
    <source>
        <dbReference type="ARBA" id="ARBA00022729"/>
    </source>
</evidence>
<evidence type="ECO:0000256" key="5">
    <source>
        <dbReference type="ARBA" id="ARBA00022452"/>
    </source>
</evidence>
<evidence type="ECO:0000259" key="13">
    <source>
        <dbReference type="Pfam" id="PF03895"/>
    </source>
</evidence>
<keyword evidence="7" id="KW-0732">Signal</keyword>
<evidence type="ECO:0000256" key="11">
    <source>
        <dbReference type="SAM" id="Coils"/>
    </source>
</evidence>
<evidence type="ECO:0000256" key="9">
    <source>
        <dbReference type="ARBA" id="ARBA00023136"/>
    </source>
</evidence>
<reference evidence="16 17" key="1">
    <citation type="submission" date="2020-07" db="EMBL/GenBank/DDBJ databases">
        <title>Genus Haemophilus, Bergeys manual.</title>
        <authorList>
            <person name="Noerskov-Lauritsen N."/>
        </authorList>
    </citation>
    <scope>NUCLEOTIDE SEQUENCE [LARGE SCALE GENOMIC DNA]</scope>
    <source>
        <strain evidence="16 17">CCUG30047</strain>
    </source>
</reference>
<keyword evidence="4" id="KW-0813">Transport</keyword>
<feature type="region of interest" description="Disordered" evidence="12">
    <location>
        <begin position="929"/>
        <end position="959"/>
    </location>
</feature>
<dbReference type="GO" id="GO:0009279">
    <property type="term" value="C:cell outer membrane"/>
    <property type="evidence" value="ECO:0007669"/>
    <property type="project" value="UniProtKB-SubCell"/>
</dbReference>
<evidence type="ECO:0000256" key="2">
    <source>
        <dbReference type="ARBA" id="ARBA00004442"/>
    </source>
</evidence>
<accession>A0A852Q1T1</accession>
<proteinExistence type="inferred from homology"/>
<keyword evidence="8" id="KW-0653">Protein transport</keyword>
<feature type="domain" description="Trimeric autotransporter adhesin YadA-like head" evidence="14">
    <location>
        <begin position="336"/>
        <end position="358"/>
    </location>
</feature>
<feature type="domain" description="Trimeric autotransporter adhesin YadA-like stalk" evidence="15">
    <location>
        <begin position="166"/>
        <end position="189"/>
    </location>
</feature>
<evidence type="ECO:0000259" key="14">
    <source>
        <dbReference type="Pfam" id="PF05658"/>
    </source>
</evidence>
<dbReference type="Pfam" id="PF05658">
    <property type="entry name" value="YadA_head"/>
    <property type="match status" value="8"/>
</dbReference>
<evidence type="ECO:0000256" key="4">
    <source>
        <dbReference type="ARBA" id="ARBA00022448"/>
    </source>
</evidence>
<dbReference type="RefSeq" id="WP_114908469.1">
    <property type="nucleotide sequence ID" value="NZ_CP031243.1"/>
</dbReference>
<dbReference type="InterPro" id="IPR045584">
    <property type="entry name" value="Pilin-like"/>
</dbReference>
<dbReference type="InterPro" id="IPR005594">
    <property type="entry name" value="YadA_C"/>
</dbReference>
<comment type="subcellular location">
    <subcellularLocation>
        <location evidence="2">Cell outer membrane</location>
    </subcellularLocation>
    <subcellularLocation>
        <location evidence="1">Cell surface</location>
    </subcellularLocation>
</comment>
<feature type="domain" description="Trimeric autotransporter adhesin YadA-like head" evidence="14">
    <location>
        <begin position="672"/>
        <end position="697"/>
    </location>
</feature>
<keyword evidence="11" id="KW-0175">Coiled coil</keyword>
<dbReference type="GO" id="GO:0015031">
    <property type="term" value="P:protein transport"/>
    <property type="evidence" value="ECO:0007669"/>
    <property type="project" value="UniProtKB-KW"/>
</dbReference>
<feature type="coiled-coil region" evidence="11">
    <location>
        <begin position="399"/>
        <end position="471"/>
    </location>
</feature>
<keyword evidence="10" id="KW-0998">Cell outer membrane</keyword>
<evidence type="ECO:0000256" key="8">
    <source>
        <dbReference type="ARBA" id="ARBA00022927"/>
    </source>
</evidence>
<feature type="domain" description="Trimeric autotransporter adhesin YadA-like C-terminal membrane anchor" evidence="13">
    <location>
        <begin position="1089"/>
        <end position="1149"/>
    </location>
</feature>
<feature type="domain" description="Trimeric autotransporter adhesin YadA-like head" evidence="14">
    <location>
        <begin position="547"/>
        <end position="575"/>
    </location>
</feature>
<evidence type="ECO:0000313" key="16">
    <source>
        <dbReference type="EMBL" id="NYA27299.1"/>
    </source>
</evidence>
<evidence type="ECO:0000256" key="12">
    <source>
        <dbReference type="SAM" id="MobiDB-lite"/>
    </source>
</evidence>
<keyword evidence="6" id="KW-0812">Transmembrane</keyword>
<dbReference type="SUPFAM" id="SSF54523">
    <property type="entry name" value="Pili subunits"/>
    <property type="match status" value="1"/>
</dbReference>
<keyword evidence="5" id="KW-1134">Transmembrane beta strand</keyword>
<evidence type="ECO:0000256" key="6">
    <source>
        <dbReference type="ARBA" id="ARBA00022692"/>
    </source>
</evidence>
<evidence type="ECO:0000256" key="10">
    <source>
        <dbReference type="ARBA" id="ARBA00023237"/>
    </source>
</evidence>
<organism evidence="16 17">
    <name type="scientific">Haemophilus haemolyticus</name>
    <dbReference type="NCBI Taxonomy" id="726"/>
    <lineage>
        <taxon>Bacteria</taxon>
        <taxon>Pseudomonadati</taxon>
        <taxon>Pseudomonadota</taxon>
        <taxon>Gammaproteobacteria</taxon>
        <taxon>Pasteurellales</taxon>
        <taxon>Pasteurellaceae</taxon>
        <taxon>Haemophilus</taxon>
    </lineage>
</organism>
<sequence>MLNAPVFAADVNPLIGGYDPKISQTINARDPAFGLDKWQEYQQQVTLSATKATERDAARAKMTALVGRGIYSGPEMDAARAEWTERFNEAKEAQDKAQAIKDKWKSILGTDDNVTTFINNMTIVANGSADESEKQAAQAQIDALFPMPNYIGTAHNLGKTDSKLHQIKSVAAGKEDTDAVNVAQLKQAETHYFSINADEKGEDSNYDNRGAIYESKNHLQNSKNAMAIGVKAKATSQSSIAIGTESLAGTECYDGNCGGSDVSSIAIGYGAKSLNNGTISIGDKAIAEQTGGISIGRSSFASEQAVAIGQNAQVKTFSSSAIAIGDHALVEGSSPESVALGYNTRVTKDRALALGYQANANLSEGVALGSRSKTEIDKDQFGYHPAGKNIEAIRGTITKEQYDDVLAKLKTEGDELLNNERLLKEKEDRLADSTVTSEERTTLTNEINTLKEKITKNKENIEERKNKIKDITTWQSTAAGVSVGNSELGITRQINNLAAGTKDTDAVNVAQLKEVVSKIGTGSSQTKYVSINSTETGDGSNFNNDGAKSVNSVAIGPKAYIDAKSVHSVAIGQNARVESSQNTPTTNHGENVLSGERSVAIGENALTTISWATAVGADAQAKGWGSGAFGRGAQAFGFNSTALGNNAKANTSVNSEGNYNAYAIAVGVESNANGTYAISVGGNSSSSGNGSIALGSLAHSSADRSIGLGYFAKATLNDGVALGSRSKTDIEKGQFGYHPEGKNIEAIRGSMTKSEYEQVLIDLKAEGDELLNNERLLKEKEDKLLDPTVASADKTTLTSEINTLKGNIEQNKEKINNHLNKIKNIIPWQSTAAGISVGNSELGISRQINNLAAGTEDTDAVNVAQLKALANAPVSFYSKGSDTALGNAISLPLNNLNINFTDGLKAEIKTIENKKVLFVGLDKTSLQNDPAFKGEKGEKGDTGLARKDGKDGKNGQDGQSAEIVMDNQDSNLEIIHQTQGGKKQVKISLNKDIKNLNSVSSKEFKSGETVMNEKGVTIGSGDSQVSLTEKGLNNGGNRIVNVASGVNPMDAVNKAQLDQAERNIQRRIDKVGKKAEAGTASAIAQGSIPQVSAPGKMGIGIGSGFYGDQSSISLGASRMTDNGKWIFKGSFSSNTQGKVGVGAGAMYQW</sequence>
<evidence type="ECO:0000256" key="3">
    <source>
        <dbReference type="ARBA" id="ARBA00005848"/>
    </source>
</evidence>
<keyword evidence="9" id="KW-0472">Membrane</keyword>
<name>A0A852Q1T1_HAEHA</name>